<feature type="non-terminal residue" evidence="3">
    <location>
        <position position="1"/>
    </location>
</feature>
<keyword evidence="4" id="KW-1185">Reference proteome</keyword>
<feature type="binding site" evidence="1">
    <location>
        <position position="127"/>
    </location>
    <ligand>
        <name>ATP</name>
        <dbReference type="ChEBI" id="CHEBI:30616"/>
    </ligand>
</feature>
<sequence>MRCANTENLDAFMPLVAIPTMMTAETQPGQTPEGPIYYFATVQANQVDGAAPRPGRLSLSGPLGSLSHLQHLQHASSNVMSCSRNAFVLSDGAASTFDDVKLGQLLGRGSYGRVYRGLWDGALVAVKVLEYSADEQKKLGMEAQLSSQLHHPNMVQTYKHCSRNAGLGSEDEESITETWIVMEFCNKGSLSDAVDKGWFRQNGSLFEANFKVLLRSAKEVASACSYLHSLNILHGDLNCNNVLLTSSDKDERQWVSKVCDFGLSRVLEEGADIRTQTFGTITHMPPEMLLEGRMTKAGDVYAFGVVMW</sequence>
<dbReference type="PROSITE" id="PS00107">
    <property type="entry name" value="PROTEIN_KINASE_ATP"/>
    <property type="match status" value="1"/>
</dbReference>
<dbReference type="InterPro" id="IPR051681">
    <property type="entry name" value="Ser/Thr_Kinases-Pseudokinases"/>
</dbReference>
<evidence type="ECO:0000256" key="1">
    <source>
        <dbReference type="PROSITE-ProRule" id="PRU10141"/>
    </source>
</evidence>
<organism evidence="3 4">
    <name type="scientific">Haematococcus lacustris</name>
    <name type="common">Green alga</name>
    <name type="synonym">Haematococcus pluvialis</name>
    <dbReference type="NCBI Taxonomy" id="44745"/>
    <lineage>
        <taxon>Eukaryota</taxon>
        <taxon>Viridiplantae</taxon>
        <taxon>Chlorophyta</taxon>
        <taxon>core chlorophytes</taxon>
        <taxon>Chlorophyceae</taxon>
        <taxon>CS clade</taxon>
        <taxon>Chlamydomonadales</taxon>
        <taxon>Haematococcaceae</taxon>
        <taxon>Haematococcus</taxon>
    </lineage>
</organism>
<proteinExistence type="predicted"/>
<dbReference type="InterPro" id="IPR011009">
    <property type="entry name" value="Kinase-like_dom_sf"/>
</dbReference>
<name>A0A6A0ADQ6_HAELA</name>
<gene>
    <name evidence="3" type="ORF">HaLaN_29697</name>
</gene>
<dbReference type="Gene3D" id="1.10.510.10">
    <property type="entry name" value="Transferase(Phosphotransferase) domain 1"/>
    <property type="match status" value="1"/>
</dbReference>
<dbReference type="PROSITE" id="PS50011">
    <property type="entry name" value="PROTEIN_KINASE_DOM"/>
    <property type="match status" value="1"/>
</dbReference>
<dbReference type="AlphaFoldDB" id="A0A6A0ADQ6"/>
<protein>
    <recommendedName>
        <fullName evidence="2">Protein kinase domain-containing protein</fullName>
    </recommendedName>
</protein>
<dbReference type="PANTHER" id="PTHR44329">
    <property type="entry name" value="SERINE/THREONINE-PROTEIN KINASE TNNI3K-RELATED"/>
    <property type="match status" value="1"/>
</dbReference>
<keyword evidence="1" id="KW-0067">ATP-binding</keyword>
<dbReference type="GO" id="GO:0005524">
    <property type="term" value="F:ATP binding"/>
    <property type="evidence" value="ECO:0007669"/>
    <property type="project" value="UniProtKB-UniRule"/>
</dbReference>
<keyword evidence="1" id="KW-0547">Nucleotide-binding</keyword>
<dbReference type="Proteomes" id="UP000485058">
    <property type="component" value="Unassembled WGS sequence"/>
</dbReference>
<evidence type="ECO:0000313" key="3">
    <source>
        <dbReference type="EMBL" id="GFH30778.1"/>
    </source>
</evidence>
<feature type="domain" description="Protein kinase" evidence="2">
    <location>
        <begin position="100"/>
        <end position="308"/>
    </location>
</feature>
<feature type="non-terminal residue" evidence="3">
    <location>
        <position position="308"/>
    </location>
</feature>
<dbReference type="SUPFAM" id="SSF56112">
    <property type="entry name" value="Protein kinase-like (PK-like)"/>
    <property type="match status" value="1"/>
</dbReference>
<dbReference type="InterPro" id="IPR017441">
    <property type="entry name" value="Protein_kinase_ATP_BS"/>
</dbReference>
<evidence type="ECO:0000313" key="4">
    <source>
        <dbReference type="Proteomes" id="UP000485058"/>
    </source>
</evidence>
<dbReference type="InterPro" id="IPR001245">
    <property type="entry name" value="Ser-Thr/Tyr_kinase_cat_dom"/>
</dbReference>
<dbReference type="GO" id="GO:0004674">
    <property type="term" value="F:protein serine/threonine kinase activity"/>
    <property type="evidence" value="ECO:0007669"/>
    <property type="project" value="TreeGrafter"/>
</dbReference>
<dbReference type="InterPro" id="IPR000719">
    <property type="entry name" value="Prot_kinase_dom"/>
</dbReference>
<dbReference type="PANTHER" id="PTHR44329:SF214">
    <property type="entry name" value="PROTEIN KINASE DOMAIN-CONTAINING PROTEIN"/>
    <property type="match status" value="1"/>
</dbReference>
<reference evidence="3 4" key="1">
    <citation type="submission" date="2020-02" db="EMBL/GenBank/DDBJ databases">
        <title>Draft genome sequence of Haematococcus lacustris strain NIES-144.</title>
        <authorList>
            <person name="Morimoto D."/>
            <person name="Nakagawa S."/>
            <person name="Yoshida T."/>
            <person name="Sawayama S."/>
        </authorList>
    </citation>
    <scope>NUCLEOTIDE SEQUENCE [LARGE SCALE GENOMIC DNA]</scope>
    <source>
        <strain evidence="3 4">NIES-144</strain>
    </source>
</reference>
<dbReference type="EMBL" id="BLLF01005142">
    <property type="protein sequence ID" value="GFH30778.1"/>
    <property type="molecule type" value="Genomic_DNA"/>
</dbReference>
<evidence type="ECO:0000259" key="2">
    <source>
        <dbReference type="PROSITE" id="PS50011"/>
    </source>
</evidence>
<comment type="caution">
    <text evidence="3">The sequence shown here is derived from an EMBL/GenBank/DDBJ whole genome shotgun (WGS) entry which is preliminary data.</text>
</comment>
<accession>A0A6A0ADQ6</accession>
<dbReference type="Pfam" id="PF07714">
    <property type="entry name" value="PK_Tyr_Ser-Thr"/>
    <property type="match status" value="1"/>
</dbReference>